<dbReference type="PANTHER" id="PTHR46124">
    <property type="entry name" value="D-AMINOACYL-TRNA DEACYLASE"/>
    <property type="match status" value="1"/>
</dbReference>
<comment type="caution">
    <text evidence="4">The sequence shown here is derived from an EMBL/GenBank/DDBJ whole genome shotgun (WGS) entry which is preliminary data.</text>
</comment>
<dbReference type="GO" id="GO:0016788">
    <property type="term" value="F:hydrolase activity, acting on ester bonds"/>
    <property type="evidence" value="ECO:0007669"/>
    <property type="project" value="InterPro"/>
</dbReference>
<name>A0A0G1NQ10_9BACT</name>
<dbReference type="PANTHER" id="PTHR46124:SF2">
    <property type="entry name" value="D-AMINOACYL-TRNA DEACYLASE"/>
    <property type="match status" value="1"/>
</dbReference>
<feature type="binding site" evidence="3">
    <location>
        <position position="155"/>
    </location>
    <ligand>
        <name>a divalent metal cation</name>
        <dbReference type="ChEBI" id="CHEBI:60240"/>
        <label>2</label>
    </ligand>
</feature>
<evidence type="ECO:0000256" key="2">
    <source>
        <dbReference type="ARBA" id="ARBA00022801"/>
    </source>
</evidence>
<dbReference type="InterPro" id="IPR015991">
    <property type="entry name" value="TatD/YcfH-like"/>
</dbReference>
<feature type="binding site" evidence="3">
    <location>
        <position position="10"/>
    </location>
    <ligand>
        <name>a divalent metal cation</name>
        <dbReference type="ChEBI" id="CHEBI:60240"/>
        <label>1</label>
    </ligand>
</feature>
<keyword evidence="1 3" id="KW-0479">Metal-binding</keyword>
<dbReference type="InterPro" id="IPR018228">
    <property type="entry name" value="DNase_TatD-rel_CS"/>
</dbReference>
<evidence type="ECO:0000313" key="4">
    <source>
        <dbReference type="EMBL" id="KKU22744.1"/>
    </source>
</evidence>
<dbReference type="PIRSF" id="PIRSF005902">
    <property type="entry name" value="DNase_TatD"/>
    <property type="match status" value="1"/>
</dbReference>
<dbReference type="PROSITE" id="PS01137">
    <property type="entry name" value="TATD_1"/>
    <property type="match status" value="1"/>
</dbReference>
<evidence type="ECO:0000256" key="3">
    <source>
        <dbReference type="PIRSR" id="PIRSR005902-1"/>
    </source>
</evidence>
<dbReference type="NCBIfam" id="TIGR00010">
    <property type="entry name" value="YchF/TatD family DNA exonuclease"/>
    <property type="match status" value="1"/>
</dbReference>
<dbReference type="FunFam" id="3.20.20.140:FF:000005">
    <property type="entry name" value="TatD family hydrolase"/>
    <property type="match status" value="1"/>
</dbReference>
<dbReference type="GO" id="GO:0005829">
    <property type="term" value="C:cytosol"/>
    <property type="evidence" value="ECO:0007669"/>
    <property type="project" value="TreeGrafter"/>
</dbReference>
<evidence type="ECO:0000313" key="5">
    <source>
        <dbReference type="Proteomes" id="UP000034569"/>
    </source>
</evidence>
<dbReference type="PATRIC" id="fig|1618619.3.peg.133"/>
<dbReference type="SUPFAM" id="SSF51556">
    <property type="entry name" value="Metallo-dependent hydrolases"/>
    <property type="match status" value="1"/>
</dbReference>
<feature type="binding site" evidence="3">
    <location>
        <position position="237"/>
    </location>
    <ligand>
        <name>a divalent metal cation</name>
        <dbReference type="ChEBI" id="CHEBI:60240"/>
        <label>1</label>
    </ligand>
</feature>
<gene>
    <name evidence="4" type="ORF">UX33_C0005G0007</name>
</gene>
<dbReference type="AlphaFoldDB" id="A0A0G1NQ10"/>
<dbReference type="GO" id="GO:0046872">
    <property type="term" value="F:metal ion binding"/>
    <property type="evidence" value="ECO:0007669"/>
    <property type="project" value="UniProtKB-KW"/>
</dbReference>
<dbReference type="InterPro" id="IPR001130">
    <property type="entry name" value="TatD-like"/>
</dbReference>
<dbReference type="EMBL" id="LCLU01000005">
    <property type="protein sequence ID" value="KKU22744.1"/>
    <property type="molecule type" value="Genomic_DNA"/>
</dbReference>
<feature type="binding site" evidence="3">
    <location>
        <position position="111"/>
    </location>
    <ligand>
        <name>a divalent metal cation</name>
        <dbReference type="ChEBI" id="CHEBI:60240"/>
        <label>1</label>
    </ligand>
</feature>
<feature type="binding site" evidence="3">
    <location>
        <position position="8"/>
    </location>
    <ligand>
        <name>a divalent metal cation</name>
        <dbReference type="ChEBI" id="CHEBI:60240"/>
        <label>1</label>
    </ligand>
</feature>
<dbReference type="InterPro" id="IPR032466">
    <property type="entry name" value="Metal_Hydrolase"/>
</dbReference>
<dbReference type="Proteomes" id="UP000034569">
    <property type="component" value="Unassembled WGS sequence"/>
</dbReference>
<dbReference type="Gene3D" id="3.20.20.140">
    <property type="entry name" value="Metal-dependent hydrolases"/>
    <property type="match status" value="1"/>
</dbReference>
<reference evidence="4 5" key="1">
    <citation type="journal article" date="2015" name="Nature">
        <title>rRNA introns, odd ribosomes, and small enigmatic genomes across a large radiation of phyla.</title>
        <authorList>
            <person name="Brown C.T."/>
            <person name="Hug L.A."/>
            <person name="Thomas B.C."/>
            <person name="Sharon I."/>
            <person name="Castelle C.J."/>
            <person name="Singh A."/>
            <person name="Wilkins M.J."/>
            <person name="Williams K.H."/>
            <person name="Banfield J.F."/>
        </authorList>
    </citation>
    <scope>NUCLEOTIDE SEQUENCE [LARGE SCALE GENOMIC DNA]</scope>
</reference>
<feature type="binding site" evidence="3">
    <location>
        <position position="189"/>
    </location>
    <ligand>
        <name>a divalent metal cation</name>
        <dbReference type="ChEBI" id="CHEBI:60240"/>
        <label>2</label>
    </ligand>
</feature>
<keyword evidence="2" id="KW-0378">Hydrolase</keyword>
<dbReference type="CDD" id="cd01310">
    <property type="entry name" value="TatD_DNAse"/>
    <property type="match status" value="1"/>
</dbReference>
<accession>A0A0G1NQ10</accession>
<dbReference type="Pfam" id="PF01026">
    <property type="entry name" value="TatD_DNase"/>
    <property type="match status" value="1"/>
</dbReference>
<protein>
    <submittedName>
        <fullName evidence="4">Mg-dependent DNAse</fullName>
    </submittedName>
</protein>
<sequence>MPKLIDTHTHVNFSAFKEDGKEVIERALKAGVWLINVGSQYSTSERAIRMAQNYEEGVYAAVGLHPIHLLEGHYDSSELDELVKFKTKAEEFDFEKYSELAKNPKAVAVGETGLDYFHLKDLSEGEKARAKEKQKEIFAKHLELAAKAKKPAIIHCRDSSFGQKDAYQDMLAILKEAKKKEPKLKGVNHFFAGTLNEAEILFELDFLISFTGVITFVKDWNEVIKIAPLEKIMVETDAPYVAPVPYRGKRNEPLYVEEAAKKIAELKGVSFEEVARQTTLNARALFGI</sequence>
<organism evidence="4 5">
    <name type="scientific">Candidatus Azambacteria bacterium GW2011_GWC1_46_13</name>
    <dbReference type="NCBI Taxonomy" id="1618619"/>
    <lineage>
        <taxon>Bacteria</taxon>
        <taxon>Candidatus Azamiibacteriota</taxon>
    </lineage>
</organism>
<proteinExistence type="predicted"/>
<dbReference type="GO" id="GO:0004536">
    <property type="term" value="F:DNA nuclease activity"/>
    <property type="evidence" value="ECO:0007669"/>
    <property type="project" value="InterPro"/>
</dbReference>
<evidence type="ECO:0000256" key="1">
    <source>
        <dbReference type="ARBA" id="ARBA00022723"/>
    </source>
</evidence>